<dbReference type="SMART" id="SM00354">
    <property type="entry name" value="HTH_LACI"/>
    <property type="match status" value="1"/>
</dbReference>
<dbReference type="EMBL" id="FMYH01000001">
    <property type="protein sequence ID" value="SDB85923.1"/>
    <property type="molecule type" value="Genomic_DNA"/>
</dbReference>
<dbReference type="AlphaFoldDB" id="A0A1G6GVN3"/>
<keyword evidence="6" id="KW-1185">Reference proteome</keyword>
<dbReference type="Pfam" id="PF13377">
    <property type="entry name" value="Peripla_BP_3"/>
    <property type="match status" value="1"/>
</dbReference>
<gene>
    <name evidence="5" type="ORF">SAMN05216410_0504</name>
</gene>
<dbReference type="CDD" id="cd01392">
    <property type="entry name" value="HTH_LacI"/>
    <property type="match status" value="1"/>
</dbReference>
<evidence type="ECO:0000256" key="1">
    <source>
        <dbReference type="ARBA" id="ARBA00023015"/>
    </source>
</evidence>
<keyword evidence="2" id="KW-0238">DNA-binding</keyword>
<dbReference type="Gene3D" id="1.10.260.40">
    <property type="entry name" value="lambda repressor-like DNA-binding domains"/>
    <property type="match status" value="1"/>
</dbReference>
<accession>A0A1G6GVN3</accession>
<dbReference type="PANTHER" id="PTHR30146">
    <property type="entry name" value="LACI-RELATED TRANSCRIPTIONAL REPRESSOR"/>
    <property type="match status" value="1"/>
</dbReference>
<protein>
    <submittedName>
        <fullName evidence="5">Transcriptional regulator, LacI family</fullName>
    </submittedName>
</protein>
<evidence type="ECO:0000256" key="3">
    <source>
        <dbReference type="ARBA" id="ARBA00023163"/>
    </source>
</evidence>
<keyword evidence="1" id="KW-0805">Transcription regulation</keyword>
<name>A0A1G6GVN3_9MICO</name>
<dbReference type="SUPFAM" id="SSF47413">
    <property type="entry name" value="lambda repressor-like DNA-binding domains"/>
    <property type="match status" value="1"/>
</dbReference>
<dbReference type="InterPro" id="IPR028082">
    <property type="entry name" value="Peripla_BP_I"/>
</dbReference>
<dbReference type="InterPro" id="IPR010982">
    <property type="entry name" value="Lambda_DNA-bd_dom_sf"/>
</dbReference>
<evidence type="ECO:0000313" key="6">
    <source>
        <dbReference type="Proteomes" id="UP000199039"/>
    </source>
</evidence>
<dbReference type="GO" id="GO:0000976">
    <property type="term" value="F:transcription cis-regulatory region binding"/>
    <property type="evidence" value="ECO:0007669"/>
    <property type="project" value="TreeGrafter"/>
</dbReference>
<dbReference type="Pfam" id="PF00356">
    <property type="entry name" value="LacI"/>
    <property type="match status" value="1"/>
</dbReference>
<dbReference type="PROSITE" id="PS50932">
    <property type="entry name" value="HTH_LACI_2"/>
    <property type="match status" value="1"/>
</dbReference>
<dbReference type="InterPro" id="IPR046335">
    <property type="entry name" value="LacI/GalR-like_sensor"/>
</dbReference>
<dbReference type="PROSITE" id="PS00356">
    <property type="entry name" value="HTH_LACI_1"/>
    <property type="match status" value="1"/>
</dbReference>
<dbReference type="STRING" id="1814289.SAMN05216410_0504"/>
<evidence type="ECO:0000313" key="5">
    <source>
        <dbReference type="EMBL" id="SDB85923.1"/>
    </source>
</evidence>
<reference evidence="5 6" key="1">
    <citation type="submission" date="2016-09" db="EMBL/GenBank/DDBJ databases">
        <authorList>
            <person name="Capua I."/>
            <person name="De Benedictis P."/>
            <person name="Joannis T."/>
            <person name="Lombin L.H."/>
            <person name="Cattoli G."/>
        </authorList>
    </citation>
    <scope>NUCLEOTIDE SEQUENCE [LARGE SCALE GENOMIC DNA]</scope>
    <source>
        <strain evidence="5 6">ISLP-3</strain>
    </source>
</reference>
<sequence>MARPTIVDIARAAGVSKGAVSFALNGRPGVSDKTRARVQQVAAEMGWLPNVAARSLAGTRAGAIGLVFARSADTLSAEPFFMRLIAGIESELSLRSVALVFQVVTDHTAEIATYRRWAAERRVDGLLVVDPFVDDDRIGPLDELAMPSVFVGVPPSDDLVAGVWSDDATSMSQVLKHLVGLGHKRVVRVAGSNNHQHVQVRNETFRRISAELGLDEAMIVETDYTAEQGAQATRAILMSPRPPSAIIYDNDVMAVAGLGVTQQLRIDVPGELSLVAWDDSQMCRICHPTMTALGRDIENFGATAASLLLDMLDGQPPRKIETPAGVLIARGSTGPVDAQMHTTPR</sequence>
<evidence type="ECO:0000259" key="4">
    <source>
        <dbReference type="PROSITE" id="PS50932"/>
    </source>
</evidence>
<organism evidence="5 6">
    <name type="scientific">Sanguibacter gelidistatuariae</name>
    <dbReference type="NCBI Taxonomy" id="1814289"/>
    <lineage>
        <taxon>Bacteria</taxon>
        <taxon>Bacillati</taxon>
        <taxon>Actinomycetota</taxon>
        <taxon>Actinomycetes</taxon>
        <taxon>Micrococcales</taxon>
        <taxon>Sanguibacteraceae</taxon>
        <taxon>Sanguibacter</taxon>
    </lineage>
</organism>
<dbReference type="PANTHER" id="PTHR30146:SF155">
    <property type="entry name" value="ALANINE RACEMASE"/>
    <property type="match status" value="1"/>
</dbReference>
<feature type="domain" description="HTH lacI-type" evidence="4">
    <location>
        <begin position="4"/>
        <end position="58"/>
    </location>
</feature>
<proteinExistence type="predicted"/>
<dbReference type="GO" id="GO:0003700">
    <property type="term" value="F:DNA-binding transcription factor activity"/>
    <property type="evidence" value="ECO:0007669"/>
    <property type="project" value="TreeGrafter"/>
</dbReference>
<dbReference type="CDD" id="cd06267">
    <property type="entry name" value="PBP1_LacI_sugar_binding-like"/>
    <property type="match status" value="1"/>
</dbReference>
<dbReference type="InterPro" id="IPR000843">
    <property type="entry name" value="HTH_LacI"/>
</dbReference>
<dbReference type="Gene3D" id="3.40.50.2300">
    <property type="match status" value="2"/>
</dbReference>
<dbReference type="SUPFAM" id="SSF53822">
    <property type="entry name" value="Periplasmic binding protein-like I"/>
    <property type="match status" value="1"/>
</dbReference>
<keyword evidence="3" id="KW-0804">Transcription</keyword>
<dbReference type="OrthoDB" id="1938857at2"/>
<dbReference type="RefSeq" id="WP_093180543.1">
    <property type="nucleotide sequence ID" value="NZ_FMYH01000001.1"/>
</dbReference>
<dbReference type="Proteomes" id="UP000199039">
    <property type="component" value="Unassembled WGS sequence"/>
</dbReference>
<evidence type="ECO:0000256" key="2">
    <source>
        <dbReference type="ARBA" id="ARBA00023125"/>
    </source>
</evidence>